<evidence type="ECO:0000313" key="13">
    <source>
        <dbReference type="EMBL" id="NVO32372.1"/>
    </source>
</evidence>
<evidence type="ECO:0000256" key="5">
    <source>
        <dbReference type="ARBA" id="ARBA00022755"/>
    </source>
</evidence>
<feature type="binding site" evidence="8">
    <location>
        <position position="506"/>
    </location>
    <ligand>
        <name>Mg(2+)</name>
        <dbReference type="ChEBI" id="CHEBI:18420"/>
        <label>2</label>
    </ligand>
</feature>
<feature type="binding site" evidence="8">
    <location>
        <position position="317"/>
    </location>
    <ligand>
        <name>ATP</name>
        <dbReference type="ChEBI" id="CHEBI:30616"/>
    </ligand>
</feature>
<dbReference type="InterPro" id="IPR036921">
    <property type="entry name" value="PurM-like_N_sf"/>
</dbReference>
<dbReference type="Gene3D" id="3.30.1330.10">
    <property type="entry name" value="PurM-like, N-terminal domain"/>
    <property type="match status" value="2"/>
</dbReference>
<evidence type="ECO:0000256" key="3">
    <source>
        <dbReference type="ARBA" id="ARBA00022723"/>
    </source>
</evidence>
<comment type="pathway">
    <text evidence="8">Purine metabolism; IMP biosynthesis via de novo pathway; 5-amino-1-(5-phospho-D-ribosyl)imidazole from N(2)-formyl-N(1)-(5-phospho-D-ribosyl)glycinamide: step 1/2.</text>
</comment>
<dbReference type="SUPFAM" id="SSF109736">
    <property type="entry name" value="FGAM synthase PurL, linker domain"/>
    <property type="match status" value="1"/>
</dbReference>
<dbReference type="GO" id="GO:0006189">
    <property type="term" value="P:'de novo' IMP biosynthetic process"/>
    <property type="evidence" value="ECO:0007669"/>
    <property type="project" value="UniProtKB-UniRule"/>
</dbReference>
<comment type="function">
    <text evidence="8">Part of the phosphoribosylformylglycinamidine synthase complex involved in the purines biosynthetic pathway. Catalyzes the ATP-dependent conversion of formylglycinamide ribonucleotide (FGAR) and glutamine to yield formylglycinamidine ribonucleotide (FGAM) and glutamate. The FGAM synthase complex is composed of three subunits. PurQ produces an ammonia molecule by converting glutamine to glutamate. PurL transfers the ammonia molecule to FGAR to form FGAM in an ATP-dependent manner. PurS interacts with PurQ and PurL and is thought to assist in the transfer of the ammonia molecule from PurQ to PurL.</text>
</comment>
<feature type="domain" description="PurM-like C-terminal" evidence="11">
    <location>
        <begin position="862"/>
        <end position="1033"/>
    </location>
</feature>
<feature type="active site" evidence="8">
    <location>
        <position position="245"/>
    </location>
</feature>
<feature type="active site" description="Proton acceptor" evidence="8">
    <location>
        <position position="321"/>
    </location>
</feature>
<comment type="subunit">
    <text evidence="8">Monomer. Part of the FGAM synthase complex composed of 1 PurL, 1 PurQ and 2 PurS subunits.</text>
</comment>
<dbReference type="InterPro" id="IPR010074">
    <property type="entry name" value="PRibForGlyAmidine_synth_PurL"/>
</dbReference>
<dbReference type="CDD" id="cd02204">
    <property type="entry name" value="PurL_repeat2"/>
    <property type="match status" value="1"/>
</dbReference>
<feature type="compositionally biased region" description="Basic and acidic residues" evidence="9">
    <location>
        <begin position="956"/>
        <end position="969"/>
    </location>
</feature>
<dbReference type="AlphaFoldDB" id="A0A7Y7PRI9"/>
<dbReference type="Pfam" id="PF02769">
    <property type="entry name" value="AIRS_C"/>
    <property type="match status" value="2"/>
</dbReference>
<dbReference type="InterPro" id="IPR041609">
    <property type="entry name" value="PurL_linker"/>
</dbReference>
<dbReference type="InterPro" id="IPR010918">
    <property type="entry name" value="PurM-like_C_dom"/>
</dbReference>
<evidence type="ECO:0000256" key="6">
    <source>
        <dbReference type="ARBA" id="ARBA00022840"/>
    </source>
</evidence>
<dbReference type="Gene3D" id="3.90.650.10">
    <property type="entry name" value="PurM-like C-terminal domain"/>
    <property type="match status" value="2"/>
</dbReference>
<dbReference type="PANTHER" id="PTHR43555:SF1">
    <property type="entry name" value="PHOSPHORIBOSYLFORMYLGLYCINAMIDINE SYNTHASE SUBUNIT PURL"/>
    <property type="match status" value="1"/>
</dbReference>
<keyword evidence="2 8" id="KW-0436">Ligase</keyword>
<dbReference type="Pfam" id="PF18072">
    <property type="entry name" value="FGAR-AT_linker"/>
    <property type="match status" value="1"/>
</dbReference>
<dbReference type="EMBL" id="JABKAU010000028">
    <property type="protein sequence ID" value="NVO32372.1"/>
    <property type="molecule type" value="Genomic_DNA"/>
</dbReference>
<comment type="similarity">
    <text evidence="8">Belongs to the FGAMS family.</text>
</comment>
<dbReference type="InterPro" id="IPR036676">
    <property type="entry name" value="PurM-like_C_sf"/>
</dbReference>
<evidence type="ECO:0000256" key="4">
    <source>
        <dbReference type="ARBA" id="ARBA00022741"/>
    </source>
</evidence>
<accession>A0A7Y7PRI9</accession>
<feature type="domain" description="PurM-like C-terminal" evidence="11">
    <location>
        <begin position="442"/>
        <end position="591"/>
    </location>
</feature>
<comment type="catalytic activity">
    <reaction evidence="8">
        <text>N(2)-formyl-N(1)-(5-phospho-beta-D-ribosyl)glycinamide + L-glutamine + ATP + H2O = 2-formamido-N(1)-(5-O-phospho-beta-D-ribosyl)acetamidine + L-glutamate + ADP + phosphate + H(+)</text>
        <dbReference type="Rhea" id="RHEA:17129"/>
        <dbReference type="ChEBI" id="CHEBI:15377"/>
        <dbReference type="ChEBI" id="CHEBI:15378"/>
        <dbReference type="ChEBI" id="CHEBI:29985"/>
        <dbReference type="ChEBI" id="CHEBI:30616"/>
        <dbReference type="ChEBI" id="CHEBI:43474"/>
        <dbReference type="ChEBI" id="CHEBI:58359"/>
        <dbReference type="ChEBI" id="CHEBI:147286"/>
        <dbReference type="ChEBI" id="CHEBI:147287"/>
        <dbReference type="ChEBI" id="CHEBI:456216"/>
        <dbReference type="EC" id="6.3.5.3"/>
    </reaction>
</comment>
<dbReference type="InterPro" id="IPR016188">
    <property type="entry name" value="PurM-like_N"/>
</dbReference>
<evidence type="ECO:0000256" key="9">
    <source>
        <dbReference type="SAM" id="MobiDB-lite"/>
    </source>
</evidence>
<dbReference type="GO" id="GO:0004642">
    <property type="term" value="F:phosphoribosylformylglycinamidine synthase activity"/>
    <property type="evidence" value="ECO:0007669"/>
    <property type="project" value="UniProtKB-UniRule"/>
</dbReference>
<dbReference type="SUPFAM" id="SSF56042">
    <property type="entry name" value="PurM C-terminal domain-like"/>
    <property type="match status" value="2"/>
</dbReference>
<feature type="domain" description="Phosphoribosylformylglycinamidine synthase linker" evidence="12">
    <location>
        <begin position="193"/>
        <end position="249"/>
    </location>
</feature>
<keyword evidence="4 8" id="KW-0547">Nucleotide-binding</keyword>
<dbReference type="EC" id="6.3.5.3" evidence="8"/>
<feature type="domain" description="PurM-like N-terminal" evidence="10">
    <location>
        <begin position="301"/>
        <end position="420"/>
    </location>
</feature>
<comment type="caution">
    <text evidence="8">Lacks conserved residue(s) required for the propagation of feature annotation.</text>
</comment>
<gene>
    <name evidence="8" type="primary">purL</name>
    <name evidence="13" type="ORF">HW554_14230</name>
</gene>
<evidence type="ECO:0000256" key="7">
    <source>
        <dbReference type="ARBA" id="ARBA00022842"/>
    </source>
</evidence>
<feature type="binding site" evidence="8">
    <location>
        <position position="775"/>
    </location>
    <ligand>
        <name>ATP</name>
        <dbReference type="ChEBI" id="CHEBI:30616"/>
    </ligand>
</feature>
<feature type="binding site" evidence="8">
    <location>
        <position position="478"/>
    </location>
    <ligand>
        <name>substrate</name>
    </ligand>
</feature>
<comment type="subcellular location">
    <subcellularLocation>
        <location evidence="8">Cytoplasm</location>
    </subcellularLocation>
</comment>
<dbReference type="SUPFAM" id="SSF55326">
    <property type="entry name" value="PurM N-terminal domain-like"/>
    <property type="match status" value="2"/>
</dbReference>
<dbReference type="PANTHER" id="PTHR43555">
    <property type="entry name" value="PHOSPHORIBOSYLFORMYLGLYCINAMIDINE SYNTHASE SUBUNIT PURL"/>
    <property type="match status" value="1"/>
</dbReference>
<organism evidence="13 14">
    <name type="scientific">Hymenobacter lapidiphilus</name>
    <dbReference type="NCBI Taxonomy" id="2608003"/>
    <lineage>
        <taxon>Bacteria</taxon>
        <taxon>Pseudomonadati</taxon>
        <taxon>Bacteroidota</taxon>
        <taxon>Cytophagia</taxon>
        <taxon>Cytophagales</taxon>
        <taxon>Hymenobacteraceae</taxon>
        <taxon>Hymenobacter</taxon>
    </lineage>
</organism>
<dbReference type="GO" id="GO:0000287">
    <property type="term" value="F:magnesium ion binding"/>
    <property type="evidence" value="ECO:0007669"/>
    <property type="project" value="UniProtKB-UniRule"/>
</dbReference>
<keyword evidence="7 8" id="KW-0460">Magnesium</keyword>
<evidence type="ECO:0000256" key="2">
    <source>
        <dbReference type="ARBA" id="ARBA00022598"/>
    </source>
</evidence>
<dbReference type="CDD" id="cd02203">
    <property type="entry name" value="PurL_repeat1"/>
    <property type="match status" value="1"/>
</dbReference>
<dbReference type="Pfam" id="PF00586">
    <property type="entry name" value="AIRS"/>
    <property type="match status" value="1"/>
</dbReference>
<dbReference type="GO" id="GO:0005737">
    <property type="term" value="C:cytoplasm"/>
    <property type="evidence" value="ECO:0007669"/>
    <property type="project" value="UniProtKB-SubCell"/>
</dbReference>
<keyword evidence="6 8" id="KW-0067">ATP-binding</keyword>
<keyword evidence="1 8" id="KW-0963">Cytoplasm</keyword>
<proteinExistence type="inferred from homology"/>
<keyword evidence="3 8" id="KW-0479">Metal-binding</keyword>
<feature type="binding site" evidence="8">
    <location>
        <position position="319"/>
    </location>
    <ligand>
        <name>Mg(2+)</name>
        <dbReference type="ChEBI" id="CHEBI:18420"/>
        <label>1</label>
    </ligand>
</feature>
<dbReference type="GO" id="GO:0005524">
    <property type="term" value="F:ATP binding"/>
    <property type="evidence" value="ECO:0007669"/>
    <property type="project" value="UniProtKB-UniRule"/>
</dbReference>
<feature type="binding site" evidence="8">
    <location>
        <position position="820"/>
    </location>
    <ligand>
        <name>ATP</name>
        <dbReference type="ChEBI" id="CHEBI:30616"/>
    </ligand>
</feature>
<feature type="binding site" evidence="8">
    <location>
        <position position="823"/>
    </location>
    <ligand>
        <name>substrate</name>
    </ligand>
</feature>
<comment type="caution">
    <text evidence="13">The sequence shown here is derived from an EMBL/GenBank/DDBJ whole genome shotgun (WGS) entry which is preliminary data.</text>
</comment>
<feature type="binding site" evidence="8">
    <location>
        <begin position="549"/>
        <end position="551"/>
    </location>
    <ligand>
        <name>substrate</name>
    </ligand>
</feature>
<dbReference type="UniPathway" id="UPA00074">
    <property type="reaction ID" value="UER00128"/>
</dbReference>
<dbReference type="RefSeq" id="WP_176909241.1">
    <property type="nucleotide sequence ID" value="NZ_JABKAU010000028.1"/>
</dbReference>
<evidence type="ECO:0000313" key="14">
    <source>
        <dbReference type="Proteomes" id="UP000565521"/>
    </source>
</evidence>
<feature type="compositionally biased region" description="Polar residues" evidence="9">
    <location>
        <begin position="641"/>
        <end position="651"/>
    </location>
</feature>
<keyword evidence="14" id="KW-1185">Reference proteome</keyword>
<evidence type="ECO:0000259" key="10">
    <source>
        <dbReference type="Pfam" id="PF00586"/>
    </source>
</evidence>
<evidence type="ECO:0000259" key="12">
    <source>
        <dbReference type="Pfam" id="PF18072"/>
    </source>
</evidence>
<feature type="binding site" evidence="8">
    <location>
        <position position="343"/>
    </location>
    <ligand>
        <name>Mg(2+)</name>
        <dbReference type="ChEBI" id="CHEBI:18420"/>
        <label>2</label>
    </ligand>
</feature>
<feature type="binding site" evidence="8">
    <location>
        <position position="342"/>
    </location>
    <ligand>
        <name>substrate</name>
    </ligand>
</feature>
<feature type="region of interest" description="Disordered" evidence="9">
    <location>
        <begin position="619"/>
        <end position="652"/>
    </location>
</feature>
<keyword evidence="5 8" id="KW-0658">Purine biosynthesis</keyword>
<dbReference type="HAMAP" id="MF_00420">
    <property type="entry name" value="PurL_2"/>
    <property type="match status" value="1"/>
</dbReference>
<evidence type="ECO:0000256" key="8">
    <source>
        <dbReference type="HAMAP-Rule" id="MF_00420"/>
    </source>
</evidence>
<sequence length="1070" mass="116505">MEPTQRTIQLLLRPDQHDGEGQRIAEAARRHLGLHTGRVQSTALYTVRYPLTDQQLRDFATRCLQDPVLHEVAFDEFRHGPEYRSYILVAKLPGVTDDEGISAQNALGDLLNEPLDTHTQHIFSKRLYFLEQALPEADLRRLAQELLGNKQINRFETGPLTDIRDYTPRPGGGAEPITETVPLTGLSDEQLVQLSKDNLYALNLEEMQTVRDHYAGMQAERTTAGLPTDPMDCELEIIAQTWSEHCKHKEFAALIKYRDLDTGEAFEVDSLFKTYIKDATAEVDRQLRANGNDWLIKVFSDNAGAVRINPDSLFVWKVETHNSPSAIDPYGGAITGILGNNRDPLATGIGGAQLLFNTNVLCFGNPEFDGTLLSNQLHPRRIFEGVRKGIEDGGNKSGVPTVNGSIVFDDRYAGKPLVYCGTGAVLPMQLAGLDSWEKHIEPQDRIIMAGGRVGKDGIHGATFSSIELDETSPATAVQIGSPITQKLAMDFLILATRRGLIRCSTDNGAGGLSSSVGELATISGGAVVELADVPLKYPGLRPWEIFVSESQERFTLAVEPAKMEELLALGREMEVELTDIGYFTANGYLDVRFADKPVAYISMDFLHDGVPRKVLEAEWSKPTLREPTPPPTPPQKGGEPNTFSSEASASPSLLGRGWGGVTYTSILTRLLGSLNICSRESVIRQYDHEVKGRTIIKPLMGATGQAPQDAAVVRFNFESWEGVAVSNGILPRFGDLDPYAMSAGSFDEAVRQIVAVGGKLPNLSYGDGNFWSVNDNFCVPDSVYDPVSNPDGKFKLAKLVRMAQALRDATAAYCIPLTSGKDSMKNDFKADGVKISVPPTVLYSMTAKIEDVRRTITSDFKQEDDVVYLLGETYDELGGSEFYQLFGELGANVPQVRFEAAKALYILIGEANDQNLIQSCHDLSDGGLAVALAEATFGYGFGAEVELPVTPPQPLPKREGLTLASDEKSSGSPPFWGGAGGGVLPVPVQLFSESHSRFVATVAPEDVVAFEQHFGGRATRLGRVTANGQLTVSHAGQPVIAADCAALRHEWTNGPVNRIIGFGQHETAQQ</sequence>
<evidence type="ECO:0000256" key="1">
    <source>
        <dbReference type="ARBA" id="ARBA00022490"/>
    </source>
</evidence>
<feature type="region of interest" description="Disordered" evidence="9">
    <location>
        <begin position="950"/>
        <end position="976"/>
    </location>
</feature>
<name>A0A7Y7PRI9_9BACT</name>
<protein>
    <recommendedName>
        <fullName evidence="8">Phosphoribosylformylglycinamidine synthase subunit PurL</fullName>
        <shortName evidence="8">FGAM synthase</shortName>
        <ecNumber evidence="8">6.3.5.3</ecNumber>
    </recommendedName>
    <alternativeName>
        <fullName evidence="8">Formylglycinamide ribonucleotide amidotransferase subunit II</fullName>
        <shortName evidence="8">FGAR amidotransferase II</shortName>
        <shortName evidence="8">FGAR-AT II</shortName>
    </alternativeName>
    <alternativeName>
        <fullName evidence="8">Glutamine amidotransferase PurL</fullName>
    </alternativeName>
    <alternativeName>
        <fullName evidence="8">Phosphoribosylformylglycinamidine synthase subunit II</fullName>
    </alternativeName>
</protein>
<reference evidence="13 14" key="1">
    <citation type="submission" date="2020-05" db="EMBL/GenBank/DDBJ databases">
        <title>Hymenobacter terrestris sp. nov. and Hymenobacter lapidiphilus sp. nov., isolated from regoliths in Antarctica.</title>
        <authorList>
            <person name="Sedlacek I."/>
            <person name="Pantucek R."/>
            <person name="Zeman M."/>
            <person name="Holochova P."/>
            <person name="Kralova S."/>
            <person name="Stankova E."/>
            <person name="Sedo O."/>
            <person name="Micenkova L."/>
            <person name="Svec P."/>
            <person name="Gupta V."/>
            <person name="Sood U."/>
            <person name="Korpole U.S."/>
            <person name="Lal R."/>
        </authorList>
    </citation>
    <scope>NUCLEOTIDE SEQUENCE [LARGE SCALE GENOMIC DNA]</scope>
    <source>
        <strain evidence="13 14">P5342</strain>
    </source>
</reference>
<dbReference type="Proteomes" id="UP000565521">
    <property type="component" value="Unassembled WGS sequence"/>
</dbReference>
<evidence type="ECO:0000259" key="11">
    <source>
        <dbReference type="Pfam" id="PF02769"/>
    </source>
</evidence>